<protein>
    <recommendedName>
        <fullName evidence="4">Lipoprotein</fullName>
    </recommendedName>
</protein>
<comment type="caution">
    <text evidence="2">The sequence shown here is derived from an EMBL/GenBank/DDBJ whole genome shotgun (WGS) entry which is preliminary data.</text>
</comment>
<name>A0ABD4TBL4_9EURY</name>
<dbReference type="EMBL" id="QFDM01000001">
    <property type="protein sequence ID" value="MCM2465316.1"/>
    <property type="molecule type" value="Genomic_DNA"/>
</dbReference>
<keyword evidence="3" id="KW-1185">Reference proteome</keyword>
<dbReference type="AlphaFoldDB" id="A0ABD4TBL4"/>
<organism evidence="2 3">
    <name type="scientific">Methanoculleus oceani</name>
    <dbReference type="NCBI Taxonomy" id="2184756"/>
    <lineage>
        <taxon>Archaea</taxon>
        <taxon>Methanobacteriati</taxon>
        <taxon>Methanobacteriota</taxon>
        <taxon>Stenosarchaea group</taxon>
        <taxon>Methanomicrobia</taxon>
        <taxon>Methanomicrobiales</taxon>
        <taxon>Methanomicrobiaceae</taxon>
        <taxon>Methanoculleus</taxon>
    </lineage>
</organism>
<sequence length="138" mass="15037">MSMTEYAKLIGFGILTWLLPFLLAIPLYSREGEPLHDIFLIKSVLLVFSAALGTFLILIYFRGVHARFVREGALLGGVWLLINWVLDAVVLLPLSGMDAGTYMAQIGLRYLTIPIIAVGIGYGIEEAVRGATGRRAGA</sequence>
<gene>
    <name evidence="2" type="ORF">DIC75_03125</name>
</gene>
<reference evidence="2 3" key="1">
    <citation type="submission" date="2018-05" db="EMBL/GenBank/DDBJ databases">
        <title>Isolation and characterization of genus Methanoculleus species and their viruses from deep sea marine sediment offshore southwestern Taiwan.</title>
        <authorList>
            <person name="Wei W.-H."/>
            <person name="Chen W.-C."/>
            <person name="Lai M.-C."/>
            <person name="Chen S.-C."/>
        </authorList>
    </citation>
    <scope>NUCLEOTIDE SEQUENCE [LARGE SCALE GENOMIC DNA]</scope>
    <source>
        <strain evidence="2 3">CWC-02</strain>
    </source>
</reference>
<evidence type="ECO:0000256" key="1">
    <source>
        <dbReference type="SAM" id="Phobius"/>
    </source>
</evidence>
<dbReference type="RefSeq" id="WP_250986554.1">
    <property type="nucleotide sequence ID" value="NZ_QFDM01000001.1"/>
</dbReference>
<keyword evidence="1" id="KW-1133">Transmembrane helix</keyword>
<proteinExistence type="predicted"/>
<evidence type="ECO:0008006" key="4">
    <source>
        <dbReference type="Google" id="ProtNLM"/>
    </source>
</evidence>
<evidence type="ECO:0000313" key="2">
    <source>
        <dbReference type="EMBL" id="MCM2465316.1"/>
    </source>
</evidence>
<keyword evidence="1" id="KW-0812">Transmembrane</keyword>
<feature type="transmembrane region" description="Helical" evidence="1">
    <location>
        <begin position="106"/>
        <end position="124"/>
    </location>
</feature>
<feature type="transmembrane region" description="Helical" evidence="1">
    <location>
        <begin position="40"/>
        <end position="61"/>
    </location>
</feature>
<feature type="transmembrane region" description="Helical" evidence="1">
    <location>
        <begin position="73"/>
        <end position="94"/>
    </location>
</feature>
<evidence type="ECO:0000313" key="3">
    <source>
        <dbReference type="Proteomes" id="UP001523230"/>
    </source>
</evidence>
<accession>A0ABD4TBL4</accession>
<keyword evidence="1" id="KW-0472">Membrane</keyword>
<dbReference type="Proteomes" id="UP001523230">
    <property type="component" value="Unassembled WGS sequence"/>
</dbReference>